<organism evidence="1 2">
    <name type="scientific">Eumeta variegata</name>
    <name type="common">Bagworm moth</name>
    <name type="synonym">Eumeta japonica</name>
    <dbReference type="NCBI Taxonomy" id="151549"/>
    <lineage>
        <taxon>Eukaryota</taxon>
        <taxon>Metazoa</taxon>
        <taxon>Ecdysozoa</taxon>
        <taxon>Arthropoda</taxon>
        <taxon>Hexapoda</taxon>
        <taxon>Insecta</taxon>
        <taxon>Pterygota</taxon>
        <taxon>Neoptera</taxon>
        <taxon>Endopterygota</taxon>
        <taxon>Lepidoptera</taxon>
        <taxon>Glossata</taxon>
        <taxon>Ditrysia</taxon>
        <taxon>Tineoidea</taxon>
        <taxon>Psychidae</taxon>
        <taxon>Oiketicinae</taxon>
        <taxon>Eumeta</taxon>
    </lineage>
</organism>
<proteinExistence type="predicted"/>
<dbReference type="Proteomes" id="UP000299102">
    <property type="component" value="Unassembled WGS sequence"/>
</dbReference>
<accession>A0A4C1WET7</accession>
<gene>
    <name evidence="1" type="ORF">EVAR_24675_1</name>
</gene>
<dbReference type="PANTHER" id="PTHR33939">
    <property type="entry name" value="PROTEIN CBG22215"/>
    <property type="match status" value="1"/>
</dbReference>
<evidence type="ECO:0000313" key="1">
    <source>
        <dbReference type="EMBL" id="GBP49370.1"/>
    </source>
</evidence>
<protein>
    <submittedName>
        <fullName evidence="1">Uncharacterized protein</fullName>
    </submittedName>
</protein>
<comment type="caution">
    <text evidence="1">The sequence shown here is derived from an EMBL/GenBank/DDBJ whole genome shotgun (WGS) entry which is preliminary data.</text>
</comment>
<sequence length="91" mass="10681">MNQSGGDYHDNMNIENHMRWLRTNVMLNLPPNSDVVVDNESYHNKQLDAVPTSNAKKVDMQTWFLLKGIEFEESMLKPDLYKLNKKTQRTI</sequence>
<dbReference type="EMBL" id="BGZK01000543">
    <property type="protein sequence ID" value="GBP49370.1"/>
    <property type="molecule type" value="Genomic_DNA"/>
</dbReference>
<dbReference type="OrthoDB" id="2266637at2759"/>
<dbReference type="PANTHER" id="PTHR33939:SF1">
    <property type="entry name" value="DUF4371 DOMAIN-CONTAINING PROTEIN"/>
    <property type="match status" value="1"/>
</dbReference>
<keyword evidence="2" id="KW-1185">Reference proteome</keyword>
<reference evidence="1 2" key="1">
    <citation type="journal article" date="2019" name="Commun. Biol.">
        <title>The bagworm genome reveals a unique fibroin gene that provides high tensile strength.</title>
        <authorList>
            <person name="Kono N."/>
            <person name="Nakamura H."/>
            <person name="Ohtoshi R."/>
            <person name="Tomita M."/>
            <person name="Numata K."/>
            <person name="Arakawa K."/>
        </authorList>
    </citation>
    <scope>NUCLEOTIDE SEQUENCE [LARGE SCALE GENOMIC DNA]</scope>
</reference>
<dbReference type="AlphaFoldDB" id="A0A4C1WET7"/>
<name>A0A4C1WET7_EUMVA</name>
<evidence type="ECO:0000313" key="2">
    <source>
        <dbReference type="Proteomes" id="UP000299102"/>
    </source>
</evidence>